<feature type="transmembrane region" description="Helical" evidence="1">
    <location>
        <begin position="41"/>
        <end position="58"/>
    </location>
</feature>
<dbReference type="SUPFAM" id="SSF103473">
    <property type="entry name" value="MFS general substrate transporter"/>
    <property type="match status" value="1"/>
</dbReference>
<sequence>MLPVVALVGIGIPLVTPAITATVLAAVPDTRTGIAGAVNNGVARMAGLLVVAALPLLARLPQDATGDRGVLDRGFDHSIRMGAGLFALGGFVAWFGIPADRTRRGLMVKWP</sequence>
<dbReference type="InterPro" id="IPR036259">
    <property type="entry name" value="MFS_trans_sf"/>
</dbReference>
<gene>
    <name evidence="2" type="ORF">ACFSYJ_43550</name>
</gene>
<evidence type="ECO:0000313" key="3">
    <source>
        <dbReference type="Proteomes" id="UP001597419"/>
    </source>
</evidence>
<dbReference type="Proteomes" id="UP001597419">
    <property type="component" value="Unassembled WGS sequence"/>
</dbReference>
<keyword evidence="3" id="KW-1185">Reference proteome</keyword>
<dbReference type="RefSeq" id="WP_345406909.1">
    <property type="nucleotide sequence ID" value="NZ_BAABHG010000021.1"/>
</dbReference>
<keyword evidence="1" id="KW-1133">Transmembrane helix</keyword>
<keyword evidence="1" id="KW-0812">Transmembrane</keyword>
<evidence type="ECO:0000313" key="2">
    <source>
        <dbReference type="EMBL" id="MFD2465547.1"/>
    </source>
</evidence>
<evidence type="ECO:0008006" key="4">
    <source>
        <dbReference type="Google" id="ProtNLM"/>
    </source>
</evidence>
<keyword evidence="1" id="KW-0472">Membrane</keyword>
<reference evidence="3" key="1">
    <citation type="journal article" date="2019" name="Int. J. Syst. Evol. Microbiol.">
        <title>The Global Catalogue of Microorganisms (GCM) 10K type strain sequencing project: providing services to taxonomists for standard genome sequencing and annotation.</title>
        <authorList>
            <consortium name="The Broad Institute Genomics Platform"/>
            <consortium name="The Broad Institute Genome Sequencing Center for Infectious Disease"/>
            <person name="Wu L."/>
            <person name="Ma J."/>
        </authorList>
    </citation>
    <scope>NUCLEOTIDE SEQUENCE [LARGE SCALE GENOMIC DNA]</scope>
    <source>
        <strain evidence="3">CGMCC 4.7643</strain>
    </source>
</reference>
<name>A0ABW5GXA9_9PSEU</name>
<evidence type="ECO:0000256" key="1">
    <source>
        <dbReference type="SAM" id="Phobius"/>
    </source>
</evidence>
<organism evidence="2 3">
    <name type="scientific">Amycolatopsis samaneae</name>
    <dbReference type="NCBI Taxonomy" id="664691"/>
    <lineage>
        <taxon>Bacteria</taxon>
        <taxon>Bacillati</taxon>
        <taxon>Actinomycetota</taxon>
        <taxon>Actinomycetes</taxon>
        <taxon>Pseudonocardiales</taxon>
        <taxon>Pseudonocardiaceae</taxon>
        <taxon>Amycolatopsis</taxon>
    </lineage>
</organism>
<proteinExistence type="predicted"/>
<protein>
    <recommendedName>
        <fullName evidence="4">MFS transporter</fullName>
    </recommendedName>
</protein>
<accession>A0ABW5GXA9</accession>
<dbReference type="EMBL" id="JBHUKU010000033">
    <property type="protein sequence ID" value="MFD2465547.1"/>
    <property type="molecule type" value="Genomic_DNA"/>
</dbReference>
<comment type="caution">
    <text evidence="2">The sequence shown here is derived from an EMBL/GenBank/DDBJ whole genome shotgun (WGS) entry which is preliminary data.</text>
</comment>
<feature type="transmembrane region" description="Helical" evidence="1">
    <location>
        <begin position="79"/>
        <end position="97"/>
    </location>
</feature>